<sequence length="370" mass="40168">MRTAVVVALLGLGAFAVAAGLVLQLHTYPLLAKLQHNINTTSVSEGEGVTAVVYPPGGVPEIRHGLRVTATTHVEGDLAAPEIKKNGDVTVWKRATIVKEESAKLVLSAEVRRICLDRRTAEAVAPCHGEFYETERGKRITAEGRQLLQPGLNFLFPFDTEQRDYRWYDTVLKKPVDIHFDGEQLLQGLDVYRFVHTVPPTALERLEVPGSLIGRPESSVDVTRYYRVTRTLLVEPTTGAVLSVREDIRQELRTATQGEGEGTAVFNGELRLTNASVTANADEVKKNLPKLFMITTLPVALWVLGAVLVAIGLVLLFLHRRGLVAGALALVAGVCLAGTITYGVTNASSPDSSLDLKNVVSSTNVDYGLR</sequence>
<keyword evidence="3" id="KW-1185">Reference proteome</keyword>
<name>A0ABX1FQ45_9PSEU</name>
<evidence type="ECO:0000313" key="3">
    <source>
        <dbReference type="Proteomes" id="UP001515943"/>
    </source>
</evidence>
<dbReference type="Proteomes" id="UP001515943">
    <property type="component" value="Unassembled WGS sequence"/>
</dbReference>
<accession>A0ABX1FQ45</accession>
<keyword evidence="1" id="KW-0812">Transmembrane</keyword>
<gene>
    <name evidence="2" type="ORF">FXN61_29270</name>
</gene>
<comment type="caution">
    <text evidence="2">The sequence shown here is derived from an EMBL/GenBank/DDBJ whole genome shotgun (WGS) entry which is preliminary data.</text>
</comment>
<protein>
    <submittedName>
        <fullName evidence="2">DUF3068 domain-containing protein</fullName>
    </submittedName>
</protein>
<keyword evidence="1" id="KW-1133">Transmembrane helix</keyword>
<dbReference type="EMBL" id="VSRL01000131">
    <property type="protein sequence ID" value="NKE60661.1"/>
    <property type="molecule type" value="Genomic_DNA"/>
</dbReference>
<organism evidence="2 3">
    <name type="scientific">Lentzea indica</name>
    <dbReference type="NCBI Taxonomy" id="2604800"/>
    <lineage>
        <taxon>Bacteria</taxon>
        <taxon>Bacillati</taxon>
        <taxon>Actinomycetota</taxon>
        <taxon>Actinomycetes</taxon>
        <taxon>Pseudonocardiales</taxon>
        <taxon>Pseudonocardiaceae</taxon>
        <taxon>Lentzea</taxon>
    </lineage>
</organism>
<evidence type="ECO:0000313" key="2">
    <source>
        <dbReference type="EMBL" id="NKE60661.1"/>
    </source>
</evidence>
<dbReference type="RefSeq" id="WP_167977321.1">
    <property type="nucleotide sequence ID" value="NZ_VSRL01000131.1"/>
</dbReference>
<evidence type="ECO:0000256" key="1">
    <source>
        <dbReference type="SAM" id="Phobius"/>
    </source>
</evidence>
<feature type="transmembrane region" description="Helical" evidence="1">
    <location>
        <begin position="291"/>
        <end position="316"/>
    </location>
</feature>
<feature type="transmembrane region" description="Helical" evidence="1">
    <location>
        <begin position="323"/>
        <end position="344"/>
    </location>
</feature>
<dbReference type="InterPro" id="IPR021424">
    <property type="entry name" value="PorA"/>
</dbReference>
<dbReference type="Pfam" id="PF11271">
    <property type="entry name" value="PorA"/>
    <property type="match status" value="1"/>
</dbReference>
<keyword evidence="1" id="KW-0472">Membrane</keyword>
<reference evidence="2 3" key="1">
    <citation type="submission" date="2019-08" db="EMBL/GenBank/DDBJ databases">
        <title>Lentzea from Indian Himalayas.</title>
        <authorList>
            <person name="Mandal S."/>
            <person name="Mallick Gupta A."/>
            <person name="Maiti P.K."/>
            <person name="Sarkar J."/>
            <person name="Mandal S."/>
        </authorList>
    </citation>
    <scope>NUCLEOTIDE SEQUENCE [LARGE SCALE GENOMIC DNA]</scope>
    <source>
        <strain evidence="2 3">PSKA42</strain>
    </source>
</reference>
<proteinExistence type="predicted"/>